<evidence type="ECO:0000259" key="1">
    <source>
        <dbReference type="PROSITE" id="PS50943"/>
    </source>
</evidence>
<protein>
    <submittedName>
        <fullName evidence="2">Transcriptional regulator with XRE-family HTH domain</fullName>
    </submittedName>
</protein>
<dbReference type="AlphaFoldDB" id="A0A7X0D3N4"/>
<proteinExistence type="predicted"/>
<dbReference type="InterPro" id="IPR010982">
    <property type="entry name" value="Lambda_DNA-bd_dom_sf"/>
</dbReference>
<dbReference type="InterPro" id="IPR001387">
    <property type="entry name" value="Cro/C1-type_HTH"/>
</dbReference>
<keyword evidence="3" id="KW-1185">Reference proteome</keyword>
<dbReference type="EMBL" id="JACHEG010000010">
    <property type="protein sequence ID" value="MBB6165641.1"/>
    <property type="molecule type" value="Genomic_DNA"/>
</dbReference>
<dbReference type="RefSeq" id="WP_183997044.1">
    <property type="nucleotide sequence ID" value="NZ_BMHW01000011.1"/>
</dbReference>
<accession>A0A7X0D3N4</accession>
<evidence type="ECO:0000313" key="2">
    <source>
        <dbReference type="EMBL" id="MBB6165641.1"/>
    </source>
</evidence>
<dbReference type="PROSITE" id="PS50943">
    <property type="entry name" value="HTH_CROC1"/>
    <property type="match status" value="1"/>
</dbReference>
<reference evidence="2 3" key="1">
    <citation type="submission" date="2020-08" db="EMBL/GenBank/DDBJ databases">
        <title>Genomic Encyclopedia of Type Strains, Phase IV (KMG-IV): sequencing the most valuable type-strain genomes for metagenomic binning, comparative biology and taxonomic classification.</title>
        <authorList>
            <person name="Goeker M."/>
        </authorList>
    </citation>
    <scope>NUCLEOTIDE SEQUENCE [LARGE SCALE GENOMIC DNA]</scope>
    <source>
        <strain evidence="2 3">DSM 100734</strain>
    </source>
</reference>
<gene>
    <name evidence="2" type="ORF">HNQ72_005489</name>
</gene>
<dbReference type="SUPFAM" id="SSF47413">
    <property type="entry name" value="lambda repressor-like DNA-binding domains"/>
    <property type="match status" value="1"/>
</dbReference>
<dbReference type="GO" id="GO:0003677">
    <property type="term" value="F:DNA binding"/>
    <property type="evidence" value="ECO:0007669"/>
    <property type="project" value="InterPro"/>
</dbReference>
<dbReference type="CDD" id="cd00093">
    <property type="entry name" value="HTH_XRE"/>
    <property type="match status" value="1"/>
</dbReference>
<sequence length="117" mass="12769">MTQSELALKVGVSVQQIQKYENAKNRISASMLHQIALCLGVPVGRLFDGLPEADIESEFGSPHKQEHLAFLSSVEGQRLNDVLLALSPQLRRRIATLAETIGIELSSARISSEETKG</sequence>
<dbReference type="Proteomes" id="UP000547879">
    <property type="component" value="Unassembled WGS sequence"/>
</dbReference>
<evidence type="ECO:0000313" key="3">
    <source>
        <dbReference type="Proteomes" id="UP000547879"/>
    </source>
</evidence>
<dbReference type="Gene3D" id="1.10.260.40">
    <property type="entry name" value="lambda repressor-like DNA-binding domains"/>
    <property type="match status" value="1"/>
</dbReference>
<dbReference type="Pfam" id="PF01381">
    <property type="entry name" value="HTH_3"/>
    <property type="match status" value="1"/>
</dbReference>
<organism evidence="2 3">
    <name type="scientific">Rhizobium wenxiniae</name>
    <dbReference type="NCBI Taxonomy" id="1737357"/>
    <lineage>
        <taxon>Bacteria</taxon>
        <taxon>Pseudomonadati</taxon>
        <taxon>Pseudomonadota</taxon>
        <taxon>Alphaproteobacteria</taxon>
        <taxon>Hyphomicrobiales</taxon>
        <taxon>Rhizobiaceae</taxon>
        <taxon>Rhizobium/Agrobacterium group</taxon>
        <taxon>Rhizobium</taxon>
    </lineage>
</organism>
<feature type="domain" description="HTH cro/C1-type" evidence="1">
    <location>
        <begin position="1"/>
        <end position="46"/>
    </location>
</feature>
<comment type="caution">
    <text evidence="2">The sequence shown here is derived from an EMBL/GenBank/DDBJ whole genome shotgun (WGS) entry which is preliminary data.</text>
</comment>
<dbReference type="SMART" id="SM00530">
    <property type="entry name" value="HTH_XRE"/>
    <property type="match status" value="1"/>
</dbReference>
<name>A0A7X0D3N4_9HYPH</name>